<evidence type="ECO:0000256" key="1">
    <source>
        <dbReference type="SAM" id="MobiDB-lite"/>
    </source>
</evidence>
<dbReference type="Proteomes" id="UP000283269">
    <property type="component" value="Unassembled WGS sequence"/>
</dbReference>
<reference evidence="2 3" key="1">
    <citation type="journal article" date="2018" name="Evol. Lett.">
        <title>Horizontal gene cluster transfer increased hallucinogenic mushroom diversity.</title>
        <authorList>
            <person name="Reynolds H.T."/>
            <person name="Vijayakumar V."/>
            <person name="Gluck-Thaler E."/>
            <person name="Korotkin H.B."/>
            <person name="Matheny P.B."/>
            <person name="Slot J.C."/>
        </authorList>
    </citation>
    <scope>NUCLEOTIDE SEQUENCE [LARGE SCALE GENOMIC DNA]</scope>
    <source>
        <strain evidence="2 3">2631</strain>
    </source>
</reference>
<proteinExistence type="predicted"/>
<feature type="region of interest" description="Disordered" evidence="1">
    <location>
        <begin position="1"/>
        <end position="20"/>
    </location>
</feature>
<dbReference type="AlphaFoldDB" id="A0A409WDP1"/>
<name>A0A409WDP1_PSICY</name>
<evidence type="ECO:0000313" key="3">
    <source>
        <dbReference type="Proteomes" id="UP000283269"/>
    </source>
</evidence>
<protein>
    <submittedName>
        <fullName evidence="2">Uncharacterized protein</fullName>
    </submittedName>
</protein>
<organism evidence="2 3">
    <name type="scientific">Psilocybe cyanescens</name>
    <dbReference type="NCBI Taxonomy" id="93625"/>
    <lineage>
        <taxon>Eukaryota</taxon>
        <taxon>Fungi</taxon>
        <taxon>Dikarya</taxon>
        <taxon>Basidiomycota</taxon>
        <taxon>Agaricomycotina</taxon>
        <taxon>Agaricomycetes</taxon>
        <taxon>Agaricomycetidae</taxon>
        <taxon>Agaricales</taxon>
        <taxon>Agaricineae</taxon>
        <taxon>Strophariaceae</taxon>
        <taxon>Psilocybe</taxon>
    </lineage>
</organism>
<dbReference type="EMBL" id="NHYD01003488">
    <property type="protein sequence ID" value="PPQ76634.1"/>
    <property type="molecule type" value="Genomic_DNA"/>
</dbReference>
<dbReference type="OrthoDB" id="3268696at2759"/>
<comment type="caution">
    <text evidence="2">The sequence shown here is derived from an EMBL/GenBank/DDBJ whole genome shotgun (WGS) entry which is preliminary data.</text>
</comment>
<sequence>MVLIVPSSAPSPRPLSPLRRPTELSLDEYQKAKKAYLATKPWEIFFADCAERNKRVIAKENDRDRMTRLNRERKPPTVSAEVYLWDWSEDDGIELVRTRVPNRLREDTLGEHSVSQKIYDAVSNVWDCCEYFGEPDYDDDYDDDDDDYGDMHPESSAPELGTEAQDYEAILNERVEEVQRNPNAYSIDLRRYSERGPETNLEHSAGQVNIHQYLYRYYGFLAPIPISDATPVNSNNDWGECLKSVGLDAKVNEPLPGLTGPIVNFIKGMQQAAGPQAFEWDLLADNYNPLTKDLISRHLRRLPNGEYLLLKSSLCNDRL</sequence>
<feature type="compositionally biased region" description="Acidic residues" evidence="1">
    <location>
        <begin position="139"/>
        <end position="148"/>
    </location>
</feature>
<evidence type="ECO:0000313" key="2">
    <source>
        <dbReference type="EMBL" id="PPQ76634.1"/>
    </source>
</evidence>
<dbReference type="InParanoid" id="A0A409WDP1"/>
<accession>A0A409WDP1</accession>
<feature type="non-terminal residue" evidence="2">
    <location>
        <position position="319"/>
    </location>
</feature>
<gene>
    <name evidence="2" type="ORF">CVT25_000214</name>
</gene>
<feature type="region of interest" description="Disordered" evidence="1">
    <location>
        <begin position="139"/>
        <end position="162"/>
    </location>
</feature>
<keyword evidence="3" id="KW-1185">Reference proteome</keyword>